<organism evidence="1 2">
    <name type="scientific">Deinococcus oregonensis</name>
    <dbReference type="NCBI Taxonomy" id="1805970"/>
    <lineage>
        <taxon>Bacteria</taxon>
        <taxon>Thermotogati</taxon>
        <taxon>Deinococcota</taxon>
        <taxon>Deinococci</taxon>
        <taxon>Deinococcales</taxon>
        <taxon>Deinococcaceae</taxon>
        <taxon>Deinococcus</taxon>
    </lineage>
</organism>
<name>A0ABV6B505_9DEIO</name>
<protein>
    <submittedName>
        <fullName evidence="1">Uncharacterized protein</fullName>
    </submittedName>
</protein>
<sequence length="286" mass="31340">MEGHTGVQVSVDSQVEIVFTATFASMIRDGLYQILDGDLLARLGSSPARALYRSLAAHRIKHDHLAQEFTVNLRDWINALGLSPRADMALRTLNAAHERLTDEGYLHLVEDVGRGDKRQLVYRFLVDAQPEQVAALIQRGVVPAVAASLSAAHPDRIMPAIRRVEARVGTGWKPRSLPASIVDAVKDPEKWEYAEVPAQRPKTARKRSAATVKVFSPPEPVYTPQETVLSLLRVKLNREVTPKLTQQVHDLTPAGVDALRTALIMNSKEDAGRLAASILGESTLSG</sequence>
<dbReference type="EMBL" id="JBHLYR010000066">
    <property type="protein sequence ID" value="MFB9994831.1"/>
    <property type="molecule type" value="Genomic_DNA"/>
</dbReference>
<proteinExistence type="predicted"/>
<keyword evidence="2" id="KW-1185">Reference proteome</keyword>
<dbReference type="RefSeq" id="WP_380016166.1">
    <property type="nucleotide sequence ID" value="NZ_JBHLYR010000066.1"/>
</dbReference>
<evidence type="ECO:0000313" key="1">
    <source>
        <dbReference type="EMBL" id="MFB9994831.1"/>
    </source>
</evidence>
<comment type="caution">
    <text evidence="1">The sequence shown here is derived from an EMBL/GenBank/DDBJ whole genome shotgun (WGS) entry which is preliminary data.</text>
</comment>
<dbReference type="Proteomes" id="UP001589733">
    <property type="component" value="Unassembled WGS sequence"/>
</dbReference>
<accession>A0ABV6B505</accession>
<gene>
    <name evidence="1" type="ORF">ACFFLM_23045</name>
</gene>
<reference evidence="1 2" key="1">
    <citation type="submission" date="2024-09" db="EMBL/GenBank/DDBJ databases">
        <authorList>
            <person name="Sun Q."/>
            <person name="Mori K."/>
        </authorList>
    </citation>
    <scope>NUCLEOTIDE SEQUENCE [LARGE SCALE GENOMIC DNA]</scope>
    <source>
        <strain evidence="1 2">JCM 13503</strain>
    </source>
</reference>
<evidence type="ECO:0000313" key="2">
    <source>
        <dbReference type="Proteomes" id="UP001589733"/>
    </source>
</evidence>